<keyword evidence="5" id="KW-1185">Reference proteome</keyword>
<evidence type="ECO:0000256" key="1">
    <source>
        <dbReference type="ARBA" id="ARBA00008901"/>
    </source>
</evidence>
<organism evidence="4 5">
    <name type="scientific">Pleodorina starrii</name>
    <dbReference type="NCBI Taxonomy" id="330485"/>
    <lineage>
        <taxon>Eukaryota</taxon>
        <taxon>Viridiplantae</taxon>
        <taxon>Chlorophyta</taxon>
        <taxon>core chlorophytes</taxon>
        <taxon>Chlorophyceae</taxon>
        <taxon>CS clade</taxon>
        <taxon>Chlamydomonadales</taxon>
        <taxon>Volvocaceae</taxon>
        <taxon>Pleodorina</taxon>
    </lineage>
</organism>
<dbReference type="InterPro" id="IPR038898">
    <property type="entry name" value="BROX"/>
</dbReference>
<gene>
    <name evidence="4" type="primary">PLEST003960</name>
    <name evidence="4" type="ORF">PLESTB_000573500</name>
</gene>
<feature type="domain" description="BRO1" evidence="3">
    <location>
        <begin position="98"/>
        <end position="485"/>
    </location>
</feature>
<dbReference type="AlphaFoldDB" id="A0A9W6F0T9"/>
<reference evidence="4 5" key="1">
    <citation type="journal article" date="2023" name="Commun. Biol.">
        <title>Reorganization of the ancestral sex-determining regions during the evolution of trioecy in Pleodorina starrii.</title>
        <authorList>
            <person name="Takahashi K."/>
            <person name="Suzuki S."/>
            <person name="Kawai-Toyooka H."/>
            <person name="Yamamoto K."/>
            <person name="Hamaji T."/>
            <person name="Ootsuki R."/>
            <person name="Yamaguchi H."/>
            <person name="Kawachi M."/>
            <person name="Higashiyama T."/>
            <person name="Nozaki H."/>
        </authorList>
    </citation>
    <scope>NUCLEOTIDE SEQUENCE [LARGE SCALE GENOMIC DNA]</scope>
    <source>
        <strain evidence="4 5">NIES-4479</strain>
    </source>
</reference>
<dbReference type="Proteomes" id="UP001165080">
    <property type="component" value="Unassembled WGS sequence"/>
</dbReference>
<dbReference type="InterPro" id="IPR038499">
    <property type="entry name" value="BRO1_sf"/>
</dbReference>
<comment type="similarity">
    <text evidence="1">Belongs to the BROX family.</text>
</comment>
<feature type="region of interest" description="Disordered" evidence="2">
    <location>
        <begin position="449"/>
        <end position="493"/>
    </location>
</feature>
<dbReference type="OrthoDB" id="551449at2759"/>
<dbReference type="Gene3D" id="1.25.40.280">
    <property type="entry name" value="alix/aip1 like domains"/>
    <property type="match status" value="1"/>
</dbReference>
<dbReference type="PANTHER" id="PTHR23032:SF13">
    <property type="entry name" value="BRO1 DOMAIN-CONTAINING PROTEIN BROX"/>
    <property type="match status" value="1"/>
</dbReference>
<evidence type="ECO:0000259" key="3">
    <source>
        <dbReference type="SMART" id="SM01041"/>
    </source>
</evidence>
<name>A0A9W6F0T9_9CHLO</name>
<protein>
    <recommendedName>
        <fullName evidence="3">BRO1 domain-containing protein</fullName>
    </recommendedName>
</protein>
<dbReference type="Pfam" id="PF03097">
    <property type="entry name" value="BRO1"/>
    <property type="match status" value="1"/>
</dbReference>
<accession>A0A9W6F0T9</accession>
<proteinExistence type="inferred from homology"/>
<evidence type="ECO:0000313" key="4">
    <source>
        <dbReference type="EMBL" id="GLC52019.1"/>
    </source>
</evidence>
<comment type="caution">
    <text evidence="4">The sequence shown here is derived from an EMBL/GenBank/DDBJ whole genome shotgun (WGS) entry which is preliminary data.</text>
</comment>
<dbReference type="EMBL" id="BRXU01000005">
    <property type="protein sequence ID" value="GLC52019.1"/>
    <property type="molecule type" value="Genomic_DNA"/>
</dbReference>
<sequence length="493" mass="48536">MPRTCGLLFPFYEPLQLLQTCPYDYSALAKQGPTAAQLAAAVRPDFLSELAFHRGSVSTWLQSLSSNGAASASAPPPVPDVAVEGLAALAARLHGLVLVVGTPLGTTAAAGTGAAAAAGSQPAGGGGSVAAAATAAAAAVSLAAAVTMSLVRPQWSSALSKKPQRMLRLDCLPQDLAMVYSALGAALRLSALQRCGGAGEEAPPASAAAAAAGGASEAATAAAAAAAAPQAAVAEEGGGGGRSPPSGAQVALTAAVAGLRRAAGVYEYLAEGLLPALSGAGEVGGGDRPLELLPAAARAMQLLCLAEGQALVAAAAAARGMSPGTQRALHAGCAALFRQASAAVQALGGAAPGGLPPSDRLGRLVGSAAALHTARAHLCLARERQGAMELGEAEAACEEARKLLDAAARGLDRRADPAAWMELIQAEQASCAALHSAVQRDRLAITFQPLPKQPPDAAASPAVRVAPDSFQPEPLMPPAPPAAEQGKGGCAVM</sequence>
<dbReference type="SMART" id="SM01041">
    <property type="entry name" value="BRO1"/>
    <property type="match status" value="1"/>
</dbReference>
<dbReference type="PANTHER" id="PTHR23032">
    <property type="entry name" value="BRO1 DOMAIN-CONTAINING PROTEIN BROX"/>
    <property type="match status" value="1"/>
</dbReference>
<dbReference type="InterPro" id="IPR004328">
    <property type="entry name" value="BRO1_dom"/>
</dbReference>
<evidence type="ECO:0000313" key="5">
    <source>
        <dbReference type="Proteomes" id="UP001165080"/>
    </source>
</evidence>
<evidence type="ECO:0000256" key="2">
    <source>
        <dbReference type="SAM" id="MobiDB-lite"/>
    </source>
</evidence>